<dbReference type="RefSeq" id="WP_093471911.1">
    <property type="nucleotide sequence ID" value="NZ_FOUI01000001.1"/>
</dbReference>
<dbReference type="GO" id="GO:0005886">
    <property type="term" value="C:plasma membrane"/>
    <property type="evidence" value="ECO:0007669"/>
    <property type="project" value="TreeGrafter"/>
</dbReference>
<feature type="transmembrane region" description="Helical" evidence="4">
    <location>
        <begin position="73"/>
        <end position="91"/>
    </location>
</feature>
<dbReference type="Gene3D" id="1.20.1250.20">
    <property type="entry name" value="MFS general substrate transporter like domains"/>
    <property type="match status" value="2"/>
</dbReference>
<dbReference type="FunFam" id="1.20.1250.20:FF:000327">
    <property type="entry name" value="Transporter, MFS superfamily"/>
    <property type="match status" value="1"/>
</dbReference>
<organism evidence="6 7">
    <name type="scientific">Halopseudomonas yangmingensis</name>
    <dbReference type="NCBI Taxonomy" id="1720063"/>
    <lineage>
        <taxon>Bacteria</taxon>
        <taxon>Pseudomonadati</taxon>
        <taxon>Pseudomonadota</taxon>
        <taxon>Gammaproteobacteria</taxon>
        <taxon>Pseudomonadales</taxon>
        <taxon>Pseudomonadaceae</taxon>
        <taxon>Halopseudomonas</taxon>
    </lineage>
</organism>
<feature type="domain" description="Major facilitator superfamily (MFS) profile" evidence="5">
    <location>
        <begin position="7"/>
        <end position="375"/>
    </location>
</feature>
<feature type="transmembrane region" description="Helical" evidence="4">
    <location>
        <begin position="131"/>
        <end position="152"/>
    </location>
</feature>
<feature type="transmembrane region" description="Helical" evidence="4">
    <location>
        <begin position="291"/>
        <end position="312"/>
    </location>
</feature>
<keyword evidence="3 4" id="KW-0472">Membrane</keyword>
<reference evidence="7" key="1">
    <citation type="submission" date="2016-10" db="EMBL/GenBank/DDBJ databases">
        <authorList>
            <person name="Varghese N."/>
            <person name="Submissions S."/>
        </authorList>
    </citation>
    <scope>NUCLEOTIDE SEQUENCE [LARGE SCALE GENOMIC DNA]</scope>
    <source>
        <strain evidence="7">DSM 24213</strain>
    </source>
</reference>
<dbReference type="AlphaFoldDB" id="A0A1I4NLG1"/>
<feature type="transmembrane region" description="Helical" evidence="4">
    <location>
        <begin position="41"/>
        <end position="61"/>
    </location>
</feature>
<dbReference type="Proteomes" id="UP000243629">
    <property type="component" value="Unassembled WGS sequence"/>
</dbReference>
<dbReference type="STRING" id="1720063.SAMN05216217_101400"/>
<name>A0A1I4NLG1_9GAMM</name>
<evidence type="ECO:0000256" key="3">
    <source>
        <dbReference type="ARBA" id="ARBA00023136"/>
    </source>
</evidence>
<evidence type="ECO:0000256" key="4">
    <source>
        <dbReference type="SAM" id="Phobius"/>
    </source>
</evidence>
<keyword evidence="1 4" id="KW-0812">Transmembrane</keyword>
<dbReference type="EMBL" id="FOUI01000001">
    <property type="protein sequence ID" value="SFM16291.1"/>
    <property type="molecule type" value="Genomic_DNA"/>
</dbReference>
<dbReference type="FunFam" id="1.20.1250.20:FF:000314">
    <property type="entry name" value="Transporter, MFS superfamily"/>
    <property type="match status" value="1"/>
</dbReference>
<feature type="transmembrane region" description="Helical" evidence="4">
    <location>
        <begin position="353"/>
        <end position="370"/>
    </location>
</feature>
<feature type="transmembrane region" description="Helical" evidence="4">
    <location>
        <begin position="203"/>
        <end position="225"/>
    </location>
</feature>
<keyword evidence="2 4" id="KW-1133">Transmembrane helix</keyword>
<dbReference type="OrthoDB" id="9810614at2"/>
<dbReference type="PROSITE" id="PS50850">
    <property type="entry name" value="MFS"/>
    <property type="match status" value="1"/>
</dbReference>
<feature type="transmembrane region" description="Helical" evidence="4">
    <location>
        <begin position="268"/>
        <end position="285"/>
    </location>
</feature>
<feature type="transmembrane region" description="Helical" evidence="4">
    <location>
        <begin position="158"/>
        <end position="177"/>
    </location>
</feature>
<evidence type="ECO:0000259" key="5">
    <source>
        <dbReference type="PROSITE" id="PS50850"/>
    </source>
</evidence>
<dbReference type="GO" id="GO:0022857">
    <property type="term" value="F:transmembrane transporter activity"/>
    <property type="evidence" value="ECO:0007669"/>
    <property type="project" value="InterPro"/>
</dbReference>
<protein>
    <submittedName>
        <fullName evidence="6">Predicted arabinose efflux permease, MFS family</fullName>
    </submittedName>
</protein>
<dbReference type="InterPro" id="IPR011701">
    <property type="entry name" value="MFS"/>
</dbReference>
<feature type="transmembrane region" description="Helical" evidence="4">
    <location>
        <begin position="12"/>
        <end position="29"/>
    </location>
</feature>
<evidence type="ECO:0000256" key="1">
    <source>
        <dbReference type="ARBA" id="ARBA00022692"/>
    </source>
</evidence>
<feature type="transmembrane region" description="Helical" evidence="4">
    <location>
        <begin position="324"/>
        <end position="347"/>
    </location>
</feature>
<dbReference type="SUPFAM" id="SSF103473">
    <property type="entry name" value="MFS general substrate transporter"/>
    <property type="match status" value="1"/>
</dbReference>
<gene>
    <name evidence="6" type="ORF">SAMN05216217_101400</name>
</gene>
<dbReference type="InterPro" id="IPR020846">
    <property type="entry name" value="MFS_dom"/>
</dbReference>
<dbReference type="PANTHER" id="PTHR23521:SF3">
    <property type="entry name" value="MFS TRANSPORTER"/>
    <property type="match status" value="1"/>
</dbReference>
<keyword evidence="7" id="KW-1185">Reference proteome</keyword>
<sequence length="446" mass="47734">MPKALMAFSSLYFAALLMLLGSGLLTTWLGLRLNQQGVGEFWIGLMMAAYYLGLVAGASVGHRLIARVGHIRAFVASAGVVTASVLGHALLETTGFWLLLRLLVGMGMMCQYMVVESWLNEQAESHQRGMVFASYMVVTFLGTVLGQIVLTIMPDLDIRHLLMVAMCFSLCLVPVAVTRRIHPAPLHPAPLKVRLFIERIPQALTSVLVSGLLVGAFYGLAPVFAASSGLQTAEVGLFMAVTVGAGLLAQWPVGWLSDRLDRSRMIQLNAIILTGVTLLISLGVLDSGATLALTAIFGLLAFTLYPLAVALANDHVEQEERVPLSAMLLLTFGVGASIGPVAASVLMGQWGPGMLYVFMACCTLVLMVRVRPEQVTGEHLVDEAPLSFMPAAGNLASSPLAAALDPRVDEQMVVEQMVDEEALQQREGDIAEEVVVDADGDEHRPG</sequence>
<dbReference type="InterPro" id="IPR047200">
    <property type="entry name" value="MFS_YcaD-like"/>
</dbReference>
<dbReference type="InterPro" id="IPR036259">
    <property type="entry name" value="MFS_trans_sf"/>
</dbReference>
<evidence type="ECO:0000256" key="2">
    <source>
        <dbReference type="ARBA" id="ARBA00022989"/>
    </source>
</evidence>
<accession>A0A1I4NLG1</accession>
<feature type="transmembrane region" description="Helical" evidence="4">
    <location>
        <begin position="97"/>
        <end position="119"/>
    </location>
</feature>
<evidence type="ECO:0000313" key="6">
    <source>
        <dbReference type="EMBL" id="SFM16291.1"/>
    </source>
</evidence>
<dbReference type="Pfam" id="PF07690">
    <property type="entry name" value="MFS_1"/>
    <property type="match status" value="1"/>
</dbReference>
<feature type="transmembrane region" description="Helical" evidence="4">
    <location>
        <begin position="237"/>
        <end position="256"/>
    </location>
</feature>
<proteinExistence type="predicted"/>
<dbReference type="PANTHER" id="PTHR23521">
    <property type="entry name" value="TRANSPORTER MFS SUPERFAMILY"/>
    <property type="match status" value="1"/>
</dbReference>
<evidence type="ECO:0000313" key="7">
    <source>
        <dbReference type="Proteomes" id="UP000243629"/>
    </source>
</evidence>
<dbReference type="CDD" id="cd17477">
    <property type="entry name" value="MFS_YcaD_like"/>
    <property type="match status" value="1"/>
</dbReference>